<evidence type="ECO:0000256" key="3">
    <source>
        <dbReference type="ARBA" id="ARBA00022475"/>
    </source>
</evidence>
<keyword evidence="10" id="KW-1185">Reference proteome</keyword>
<dbReference type="RefSeq" id="WP_180570116.1">
    <property type="nucleotide sequence ID" value="NZ_JACCKB010000035.1"/>
</dbReference>
<organism evidence="9 10">
    <name type="scientific">Spartinivicinus marinus</name>
    <dbReference type="NCBI Taxonomy" id="2994442"/>
    <lineage>
        <taxon>Bacteria</taxon>
        <taxon>Pseudomonadati</taxon>
        <taxon>Pseudomonadota</taxon>
        <taxon>Gammaproteobacteria</taxon>
        <taxon>Oceanospirillales</taxon>
        <taxon>Zooshikellaceae</taxon>
        <taxon>Spartinivicinus</taxon>
    </lineage>
</organism>
<dbReference type="PROSITE" id="PS50928">
    <property type="entry name" value="ABC_TM1"/>
    <property type="match status" value="1"/>
</dbReference>
<comment type="caution">
    <text evidence="9">The sequence shown here is derived from an EMBL/GenBank/DDBJ whole genome shotgun (WGS) entry which is preliminary data.</text>
</comment>
<reference evidence="9 10" key="1">
    <citation type="submission" date="2020-07" db="EMBL/GenBank/DDBJ databases">
        <title>Endozoicomonas sp. nov., isolated from sediment.</title>
        <authorList>
            <person name="Gu T."/>
        </authorList>
    </citation>
    <scope>NUCLEOTIDE SEQUENCE [LARGE SCALE GENOMIC DNA]</scope>
    <source>
        <strain evidence="9 10">SM1973</strain>
    </source>
</reference>
<comment type="similarity">
    <text evidence="7">Belongs to the binding-protein-dependent transport system permease family.</text>
</comment>
<feature type="transmembrane region" description="Helical" evidence="7">
    <location>
        <begin position="292"/>
        <end position="314"/>
    </location>
</feature>
<dbReference type="EMBL" id="JACCKB010000035">
    <property type="protein sequence ID" value="NYZ68097.1"/>
    <property type="molecule type" value="Genomic_DNA"/>
</dbReference>
<dbReference type="InterPro" id="IPR035906">
    <property type="entry name" value="MetI-like_sf"/>
</dbReference>
<evidence type="ECO:0000256" key="7">
    <source>
        <dbReference type="RuleBase" id="RU363032"/>
    </source>
</evidence>
<proteinExistence type="inferred from homology"/>
<keyword evidence="3" id="KW-1003">Cell membrane</keyword>
<evidence type="ECO:0000259" key="8">
    <source>
        <dbReference type="PROSITE" id="PS50928"/>
    </source>
</evidence>
<feature type="transmembrane region" description="Helical" evidence="7">
    <location>
        <begin position="136"/>
        <end position="156"/>
    </location>
</feature>
<evidence type="ECO:0000256" key="4">
    <source>
        <dbReference type="ARBA" id="ARBA00022692"/>
    </source>
</evidence>
<dbReference type="InterPro" id="IPR000515">
    <property type="entry name" value="MetI-like"/>
</dbReference>
<feature type="transmembrane region" description="Helical" evidence="7">
    <location>
        <begin position="232"/>
        <end position="254"/>
    </location>
</feature>
<evidence type="ECO:0000313" key="9">
    <source>
        <dbReference type="EMBL" id="NYZ68097.1"/>
    </source>
</evidence>
<dbReference type="PANTHER" id="PTHR43005">
    <property type="entry name" value="BLR7065 PROTEIN"/>
    <property type="match status" value="1"/>
</dbReference>
<dbReference type="Proteomes" id="UP000569732">
    <property type="component" value="Unassembled WGS sequence"/>
</dbReference>
<accession>A0A853IF39</accession>
<keyword evidence="5 7" id="KW-1133">Transmembrane helix</keyword>
<evidence type="ECO:0000313" key="10">
    <source>
        <dbReference type="Proteomes" id="UP000569732"/>
    </source>
</evidence>
<comment type="subcellular location">
    <subcellularLocation>
        <location evidence="1 7">Cell membrane</location>
        <topology evidence="1 7">Multi-pass membrane protein</topology>
    </subcellularLocation>
</comment>
<evidence type="ECO:0000256" key="1">
    <source>
        <dbReference type="ARBA" id="ARBA00004651"/>
    </source>
</evidence>
<dbReference type="Gene3D" id="1.10.3720.10">
    <property type="entry name" value="MetI-like"/>
    <property type="match status" value="1"/>
</dbReference>
<keyword evidence="2 7" id="KW-0813">Transport</keyword>
<dbReference type="PANTHER" id="PTHR43005:SF2">
    <property type="entry name" value="INTEGRAL MEMBRANE SUGAR TRANSPORT PROTEIN"/>
    <property type="match status" value="1"/>
</dbReference>
<name>A0A853IF39_9GAMM</name>
<evidence type="ECO:0000256" key="2">
    <source>
        <dbReference type="ARBA" id="ARBA00022448"/>
    </source>
</evidence>
<protein>
    <submittedName>
        <fullName evidence="9">Sugar ABC transporter permease</fullName>
    </submittedName>
</protein>
<sequence>MEQSLAKQQVPKRTLTLLPKNLSAQQQRVLYAWAFLIPTIILLLMVAGWPLLRTIWFSFTDASLANLDEFEWIGFGNYLSYEEGEYYGLLTDGEWWQSVWNTVFFTVMSVSIELVLGILIALALNQQFPGRIIFRTVVLIPWVIPTIVSAKIWGWMLHDQFGVINHLLVSADLIEKPLAWTADSDLSLWAVIIVDVWKTTPFMTLLIFAGLQMLPTDCYRAAKIDGIPPLKLFFRVTLPLLAPTVMVAVIFRALDALRVFDVIYVLTANNADTMSMSVFARQQLVAFQDVGYGSAASTCLFFIIALITLVYLYLGRKQVGMDK</sequence>
<feature type="transmembrane region" description="Helical" evidence="7">
    <location>
        <begin position="186"/>
        <end position="211"/>
    </location>
</feature>
<feature type="transmembrane region" description="Helical" evidence="7">
    <location>
        <begin position="103"/>
        <end position="124"/>
    </location>
</feature>
<feature type="transmembrane region" description="Helical" evidence="7">
    <location>
        <begin position="30"/>
        <end position="52"/>
    </location>
</feature>
<feature type="domain" description="ABC transmembrane type-1" evidence="8">
    <location>
        <begin position="99"/>
        <end position="313"/>
    </location>
</feature>
<dbReference type="AlphaFoldDB" id="A0A853IF39"/>
<evidence type="ECO:0000256" key="6">
    <source>
        <dbReference type="ARBA" id="ARBA00023136"/>
    </source>
</evidence>
<dbReference type="Pfam" id="PF00528">
    <property type="entry name" value="BPD_transp_1"/>
    <property type="match status" value="1"/>
</dbReference>
<dbReference type="CDD" id="cd06261">
    <property type="entry name" value="TM_PBP2"/>
    <property type="match status" value="1"/>
</dbReference>
<dbReference type="GO" id="GO:0055085">
    <property type="term" value="P:transmembrane transport"/>
    <property type="evidence" value="ECO:0007669"/>
    <property type="project" value="InterPro"/>
</dbReference>
<dbReference type="GO" id="GO:0005886">
    <property type="term" value="C:plasma membrane"/>
    <property type="evidence" value="ECO:0007669"/>
    <property type="project" value="UniProtKB-SubCell"/>
</dbReference>
<dbReference type="SUPFAM" id="SSF161098">
    <property type="entry name" value="MetI-like"/>
    <property type="match status" value="1"/>
</dbReference>
<keyword evidence="6 7" id="KW-0472">Membrane</keyword>
<keyword evidence="4 7" id="KW-0812">Transmembrane</keyword>
<evidence type="ECO:0000256" key="5">
    <source>
        <dbReference type="ARBA" id="ARBA00022989"/>
    </source>
</evidence>
<dbReference type="SUPFAM" id="SSF160964">
    <property type="entry name" value="MalF N-terminal region-like"/>
    <property type="match status" value="1"/>
</dbReference>
<gene>
    <name evidence="9" type="ORF">H0A36_18945</name>
</gene>